<dbReference type="PANTHER" id="PTHR31932">
    <property type="entry name" value="TUBULIN POLYGLUTAMYLASE COMPLEX SUBUNIT 1"/>
    <property type="match status" value="1"/>
</dbReference>
<dbReference type="EMBL" id="HACM01004618">
    <property type="protein sequence ID" value="CRZ05060.1"/>
    <property type="molecule type" value="Transcribed_RNA"/>
</dbReference>
<organism evidence="2">
    <name type="scientific">Spongospora subterranea</name>
    <dbReference type="NCBI Taxonomy" id="70186"/>
    <lineage>
        <taxon>Eukaryota</taxon>
        <taxon>Sar</taxon>
        <taxon>Rhizaria</taxon>
        <taxon>Endomyxa</taxon>
        <taxon>Phytomyxea</taxon>
        <taxon>Plasmodiophorida</taxon>
        <taxon>Plasmodiophoridae</taxon>
        <taxon>Spongospora</taxon>
    </lineage>
</organism>
<dbReference type="Pfam" id="PF24480">
    <property type="entry name" value="TPGS1_C"/>
    <property type="match status" value="1"/>
</dbReference>
<dbReference type="AlphaFoldDB" id="A0A0H5QSX8"/>
<dbReference type="InterPro" id="IPR057632">
    <property type="entry name" value="TPGS1_C"/>
</dbReference>
<feature type="domain" description="Tubulin polyglutamylase complex subunit 1-like C-terminal" evidence="1">
    <location>
        <begin position="56"/>
        <end position="190"/>
    </location>
</feature>
<dbReference type="Gene3D" id="1.10.238.10">
    <property type="entry name" value="EF-hand"/>
    <property type="match status" value="1"/>
</dbReference>
<dbReference type="Gene3D" id="1.20.890.10">
    <property type="entry name" value="cAMP-dependent protein kinase regulatory subunit, dimerization-anchoring domain"/>
    <property type="match status" value="1"/>
</dbReference>
<protein>
    <recommendedName>
        <fullName evidence="1">Tubulin polyglutamylase complex subunit 1-like C-terminal domain-containing protein</fullName>
    </recommendedName>
</protein>
<accession>A0A0H5QSX8</accession>
<dbReference type="InterPro" id="IPR039235">
    <property type="entry name" value="TPGS1"/>
</dbReference>
<dbReference type="InterPro" id="IPR011992">
    <property type="entry name" value="EF-hand-dom_pair"/>
</dbReference>
<dbReference type="SUPFAM" id="SSF47391">
    <property type="entry name" value="Dimerization-anchoring domain of cAMP-dependent PK regulatory subunit"/>
    <property type="match status" value="1"/>
</dbReference>
<name>A0A0H5QSX8_9EUKA</name>
<proteinExistence type="predicted"/>
<evidence type="ECO:0000313" key="2">
    <source>
        <dbReference type="EMBL" id="CRZ05060.1"/>
    </source>
</evidence>
<evidence type="ECO:0000259" key="1">
    <source>
        <dbReference type="Pfam" id="PF24480"/>
    </source>
</evidence>
<dbReference type="GO" id="GO:0008017">
    <property type="term" value="F:microtubule binding"/>
    <property type="evidence" value="ECO:0007669"/>
    <property type="project" value="TreeGrafter"/>
</dbReference>
<sequence>MVEESASRPDIDRYLETTGLDVYIQDALILVLENRPEDPIRFLVEYFQTCEKPGTPLSRAYRYLTMTPRTRPAFMYNLVSAFTILNTAKNGSQPCGLHGKEFAKILYLLSSEFPVEVITPLFKIMKKSDSDLIEFSEFREAVYLTLQFEELFAATEWLFKGCDPDSSGTISKEKLNTIMAIMQSDPTTSNLLDPGKTSMQKDRLSYNDFLLHMLRICSLPGTSNDSDSNF</sequence>
<dbReference type="PANTHER" id="PTHR31932:SF2">
    <property type="entry name" value="TUBULIN POLYGLUTAMYLASE COMPLEX SUBUNIT 1"/>
    <property type="match status" value="1"/>
</dbReference>
<reference evidence="2" key="1">
    <citation type="submission" date="2015-04" db="EMBL/GenBank/DDBJ databases">
        <title>The genome sequence of the plant pathogenic Rhizarian Plasmodiophora brassicae reveals insights in its biotrophic life cycle and the origin of chitin synthesis.</title>
        <authorList>
            <person name="Schwelm A."/>
            <person name="Fogelqvist J."/>
            <person name="Knaust A."/>
            <person name="Julke S."/>
            <person name="Lilja T."/>
            <person name="Dhandapani V."/>
            <person name="Bonilla-Rosso G."/>
            <person name="Karlsson M."/>
            <person name="Shevchenko A."/>
            <person name="Choi S.R."/>
            <person name="Kim H.G."/>
            <person name="Park J.Y."/>
            <person name="Lim Y.P."/>
            <person name="Ludwig-Muller J."/>
            <person name="Dixelius C."/>
        </authorList>
    </citation>
    <scope>NUCLEOTIDE SEQUENCE</scope>
    <source>
        <tissue evidence="2">Potato root galls</tissue>
    </source>
</reference>
<dbReference type="SUPFAM" id="SSF47473">
    <property type="entry name" value="EF-hand"/>
    <property type="match status" value="1"/>
</dbReference>